<feature type="region of interest" description="Disordered" evidence="1">
    <location>
        <begin position="72"/>
        <end position="132"/>
    </location>
</feature>
<accession>A0A0D2FE39</accession>
<name>A0A0D2FE39_9EURO</name>
<dbReference type="InterPro" id="IPR036164">
    <property type="entry name" value="bL21-like_sf"/>
</dbReference>
<dbReference type="RefSeq" id="XP_013318913.1">
    <property type="nucleotide sequence ID" value="XM_013463459.1"/>
</dbReference>
<proteinExistence type="predicted"/>
<dbReference type="EMBL" id="KN847318">
    <property type="protein sequence ID" value="KIW58329.1"/>
    <property type="molecule type" value="Genomic_DNA"/>
</dbReference>
<reference evidence="2 3" key="1">
    <citation type="submission" date="2015-01" db="EMBL/GenBank/DDBJ databases">
        <title>The Genome Sequence of Exophiala xenobiotica CBS118157.</title>
        <authorList>
            <consortium name="The Broad Institute Genomics Platform"/>
            <person name="Cuomo C."/>
            <person name="de Hoog S."/>
            <person name="Gorbushina A."/>
            <person name="Stielow B."/>
            <person name="Teixiera M."/>
            <person name="Abouelleil A."/>
            <person name="Chapman S.B."/>
            <person name="Priest M."/>
            <person name="Young S.K."/>
            <person name="Wortman J."/>
            <person name="Nusbaum C."/>
            <person name="Birren B."/>
        </authorList>
    </citation>
    <scope>NUCLEOTIDE SEQUENCE [LARGE SCALE GENOMIC DNA]</scope>
    <source>
        <strain evidence="2 3">CBS 118157</strain>
    </source>
</reference>
<feature type="compositionally biased region" description="Low complexity" evidence="1">
    <location>
        <begin position="118"/>
        <end position="132"/>
    </location>
</feature>
<organism evidence="2 3">
    <name type="scientific">Exophiala xenobiotica</name>
    <dbReference type="NCBI Taxonomy" id="348802"/>
    <lineage>
        <taxon>Eukaryota</taxon>
        <taxon>Fungi</taxon>
        <taxon>Dikarya</taxon>
        <taxon>Ascomycota</taxon>
        <taxon>Pezizomycotina</taxon>
        <taxon>Eurotiomycetes</taxon>
        <taxon>Chaetothyriomycetidae</taxon>
        <taxon>Chaetothyriales</taxon>
        <taxon>Herpotrichiellaceae</taxon>
        <taxon>Exophiala</taxon>
    </lineage>
</organism>
<gene>
    <name evidence="2" type="ORF">PV05_02857</name>
</gene>
<keyword evidence="3" id="KW-1185">Reference proteome</keyword>
<dbReference type="STRING" id="348802.A0A0D2FE39"/>
<dbReference type="SUPFAM" id="SSF141091">
    <property type="entry name" value="L21p-like"/>
    <property type="match status" value="1"/>
</dbReference>
<protein>
    <submittedName>
        <fullName evidence="2">Uncharacterized protein</fullName>
    </submittedName>
</protein>
<feature type="region of interest" description="Disordered" evidence="1">
    <location>
        <begin position="22"/>
        <end position="43"/>
    </location>
</feature>
<dbReference type="OrthoDB" id="5994at2759"/>
<evidence type="ECO:0000313" key="3">
    <source>
        <dbReference type="Proteomes" id="UP000054342"/>
    </source>
</evidence>
<feature type="compositionally biased region" description="Low complexity" evidence="1">
    <location>
        <begin position="24"/>
        <end position="35"/>
    </location>
</feature>
<dbReference type="HOGENOM" id="CLU_061463_0_0_1"/>
<sequence length="303" mass="34098">MCRICGRMIKCIFDSMPSRALSGTTTRTVRRPQQTRSHHVSSRSLLQSALNLSSKPSRPAAFLLPFHSRGLHQAATQQSGSPSHDFHNTQAEIPPTTLLDGPGNVSTSSTFESPQPPSTTVLTPSSSSTHSLSRPLVLSHSLQTLLPRLTAQKPHYIVSHIHRFPYLLTEGDILRLPFHMHGVSPGDVLRFNRASILGSRDYTLKAGAKNTESYDAKRTGEPQYIDERLFECRMRVMGLETNPMMDKEKKKRRNRHKKVVHSKHKYTVLRVMQIKVKNIDELKTEKGMLVLEGPEGDHQQQTV</sequence>
<dbReference type="GeneID" id="25324765"/>
<dbReference type="Proteomes" id="UP000054342">
    <property type="component" value="Unassembled WGS sequence"/>
</dbReference>
<evidence type="ECO:0000313" key="2">
    <source>
        <dbReference type="EMBL" id="KIW58329.1"/>
    </source>
</evidence>
<dbReference type="AlphaFoldDB" id="A0A0D2FE39"/>
<evidence type="ECO:0000256" key="1">
    <source>
        <dbReference type="SAM" id="MobiDB-lite"/>
    </source>
</evidence>